<dbReference type="RefSeq" id="XP_025377344.1">
    <property type="nucleotide sequence ID" value="XM_025517848.1"/>
</dbReference>
<feature type="region of interest" description="Disordered" evidence="1">
    <location>
        <begin position="373"/>
        <end position="409"/>
    </location>
</feature>
<evidence type="ECO:0000313" key="4">
    <source>
        <dbReference type="Proteomes" id="UP000245768"/>
    </source>
</evidence>
<evidence type="ECO:0000313" key="3">
    <source>
        <dbReference type="EMBL" id="PWN90146.1"/>
    </source>
</evidence>
<feature type="compositionally biased region" description="Basic and acidic residues" evidence="1">
    <location>
        <begin position="734"/>
        <end position="745"/>
    </location>
</feature>
<dbReference type="PANTHER" id="PTHR13199:SF11">
    <property type="entry name" value="PROTEIN ATOSSA"/>
    <property type="match status" value="1"/>
</dbReference>
<dbReference type="PANTHER" id="PTHR13199">
    <property type="entry name" value="GH03947P"/>
    <property type="match status" value="1"/>
</dbReference>
<evidence type="ECO:0000256" key="1">
    <source>
        <dbReference type="SAM" id="MobiDB-lite"/>
    </source>
</evidence>
<dbReference type="InParanoid" id="A0A316YM55"/>
<sequence>MTFHGAFPSSPLSRSALRGDTGLGLRMKEQQPRHASNPSRASPLLDGTSGEEEIIDNGPRNAGSLLTMQARRASQPASASSASASAAAAARSHPLTMSTPPHRFRQPGAWSPDSAVDAYVATSPPSHLHHPRSPPSSATRSPTSSSRRRFSGQSFGVSPTPNFGSLIGSYEESLLSGRMSTLPSKPLIFDAELGVLGLGKCKPSLRCPPHLNVKFPAHFYSLEGASEKEGKVSPGSPYVGTIDIESHYLDELLACQFDEALALSEDASSQSTTSQQPMDIVQGGAAAGSTRQSHPMRPSPRSRRGADDSQANDKDETEAQSTKLPAFPGYRVPPKGQIQLVIKNPNHTAVKLFLVPYDLSDMPAGTKTFIRQKSHAAPPVPGSETGLASRPPDAPPPSPSPSPSSSITPRLSAKETLRYAVHLQFCAVANAPAKAARKPEAGFEGLDVPIEARTTRRARASHPPDPRAAGGTGPTSAAQQPKIYLHKNIRVCFAARLPDKSEKLSVLTDTPGGVNGNKEQMYASYAGPGEEWREAKRAVKLRERAKEMEKRRPRDSQMIPTTAVEDRTTLANPDDDSLTSAADVSLTETGVSGDLSAAEDVFIFNSDPNGERWEESRDEVPVSDNVDIPQTQSGFRPASWVLQHEEEQAPASLDTATAAAVAGIDEARVAFGRSSRLQQQSTSRRGSASQTGLFQGSSTATASASVENGAAPFNYASLAEARSSSPHLQRRMSRYSEEQRSTEDDRALLESWHQTLALRPQSSSSSSHSHSSSSLQQFQARPPSPTSTTATMNRPTSSSSSTSSSAGGASTLSMRPLSPSRPSSKRPTSPPSTTSLGSVPGGRMTPTSPHRPRHYTSSLLAAQAGAAGGARREDEEGQEGVSSMKPSAGIASAVLAARPTLMRRLSSQTAINAVPTTTPAVAEGASSGVGAGQIALGEGVEALAARSRTSSSSGGSSSSGAGRKAGG</sequence>
<feature type="compositionally biased region" description="Basic and acidic residues" evidence="1">
    <location>
        <begin position="609"/>
        <end position="620"/>
    </location>
</feature>
<dbReference type="InterPro" id="IPR025261">
    <property type="entry name" value="Atos-like_cons_dom"/>
</dbReference>
<feature type="compositionally biased region" description="Low complexity" evidence="1">
    <location>
        <begin position="673"/>
        <end position="685"/>
    </location>
</feature>
<dbReference type="GeneID" id="37039764"/>
<feature type="region of interest" description="Disordered" evidence="1">
    <location>
        <begin position="455"/>
        <end position="480"/>
    </location>
</feature>
<feature type="compositionally biased region" description="Polar residues" evidence="1">
    <location>
        <begin position="686"/>
        <end position="695"/>
    </location>
</feature>
<dbReference type="SMART" id="SM01177">
    <property type="entry name" value="DUF4210"/>
    <property type="match status" value="1"/>
</dbReference>
<feature type="region of interest" description="Disordered" evidence="1">
    <location>
        <begin position="721"/>
        <end position="745"/>
    </location>
</feature>
<feature type="region of interest" description="Disordered" evidence="1">
    <location>
        <begin position="673"/>
        <end position="695"/>
    </location>
</feature>
<dbReference type="Proteomes" id="UP000245768">
    <property type="component" value="Unassembled WGS sequence"/>
</dbReference>
<feature type="compositionally biased region" description="Low complexity" evidence="1">
    <location>
        <begin position="762"/>
        <end position="774"/>
    </location>
</feature>
<dbReference type="AlphaFoldDB" id="A0A316YM55"/>
<organism evidence="3 4">
    <name type="scientific">Acaromyces ingoldii</name>
    <dbReference type="NCBI Taxonomy" id="215250"/>
    <lineage>
        <taxon>Eukaryota</taxon>
        <taxon>Fungi</taxon>
        <taxon>Dikarya</taxon>
        <taxon>Basidiomycota</taxon>
        <taxon>Ustilaginomycotina</taxon>
        <taxon>Exobasidiomycetes</taxon>
        <taxon>Exobasidiales</taxon>
        <taxon>Cryptobasidiaceae</taxon>
        <taxon>Acaromyces</taxon>
    </lineage>
</organism>
<protein>
    <recommendedName>
        <fullName evidence="2">Atos-like conserved domain-containing protein</fullName>
    </recommendedName>
</protein>
<feature type="region of interest" description="Disordered" evidence="1">
    <location>
        <begin position="284"/>
        <end position="331"/>
    </location>
</feature>
<feature type="region of interest" description="Disordered" evidence="1">
    <location>
        <begin position="1"/>
        <end position="157"/>
    </location>
</feature>
<dbReference type="OrthoDB" id="8625101at2759"/>
<feature type="region of interest" description="Disordered" evidence="1">
    <location>
        <begin position="757"/>
        <end position="887"/>
    </location>
</feature>
<feature type="domain" description="Atos-like conserved" evidence="2">
    <location>
        <begin position="166"/>
        <end position="239"/>
    </location>
</feature>
<feature type="compositionally biased region" description="Low complexity" evidence="1">
    <location>
        <begin position="796"/>
        <end position="842"/>
    </location>
</feature>
<proteinExistence type="predicted"/>
<name>A0A316YM55_9BASI</name>
<evidence type="ECO:0000259" key="2">
    <source>
        <dbReference type="SMART" id="SM01177"/>
    </source>
</evidence>
<dbReference type="InterPro" id="IPR051506">
    <property type="entry name" value="ATOS_Transcription_Regulators"/>
</dbReference>
<keyword evidence="4" id="KW-1185">Reference proteome</keyword>
<dbReference type="Pfam" id="PF13915">
    <property type="entry name" value="DUF4210"/>
    <property type="match status" value="1"/>
</dbReference>
<feature type="region of interest" description="Disordered" evidence="1">
    <location>
        <begin position="944"/>
        <end position="967"/>
    </location>
</feature>
<dbReference type="Pfam" id="PF13889">
    <property type="entry name" value="Chromosome_seg"/>
    <property type="match status" value="1"/>
</dbReference>
<dbReference type="EMBL" id="KZ819636">
    <property type="protein sequence ID" value="PWN90146.1"/>
    <property type="molecule type" value="Genomic_DNA"/>
</dbReference>
<feature type="compositionally biased region" description="Low complexity" evidence="1">
    <location>
        <begin position="70"/>
        <end position="92"/>
    </location>
</feature>
<gene>
    <name evidence="3" type="ORF">FA10DRAFT_106380</name>
</gene>
<feature type="compositionally biased region" description="Pro residues" evidence="1">
    <location>
        <begin position="392"/>
        <end position="402"/>
    </location>
</feature>
<reference evidence="3" key="1">
    <citation type="journal article" date="2018" name="Mol. Biol. Evol.">
        <title>Broad Genomic Sampling Reveals a Smut Pathogenic Ancestry of the Fungal Clade Ustilaginomycotina.</title>
        <authorList>
            <person name="Kijpornyongpan T."/>
            <person name="Mondo S.J."/>
            <person name="Barry K."/>
            <person name="Sandor L."/>
            <person name="Lee J."/>
            <person name="Lipzen A."/>
            <person name="Pangilinan J."/>
            <person name="LaButti K."/>
            <person name="Hainaut M."/>
            <person name="Henrissat B."/>
            <person name="Grigoriev I.V."/>
            <person name="Spatafora J.W."/>
            <person name="Aime M.C."/>
        </authorList>
    </citation>
    <scope>NUCLEOTIDE SEQUENCE [LARGE SCALE GENOMIC DNA]</scope>
    <source>
        <strain evidence="3">MCA 4198</strain>
    </source>
</reference>
<dbReference type="InterPro" id="IPR033473">
    <property type="entry name" value="Atos-like_C"/>
</dbReference>
<feature type="compositionally biased region" description="Basic and acidic residues" evidence="1">
    <location>
        <begin position="304"/>
        <end position="314"/>
    </location>
</feature>
<feature type="region of interest" description="Disordered" evidence="1">
    <location>
        <begin position="607"/>
        <end position="637"/>
    </location>
</feature>
<feature type="compositionally biased region" description="Low complexity" evidence="1">
    <location>
        <begin position="135"/>
        <end position="157"/>
    </location>
</feature>
<accession>A0A316YM55</accession>